<dbReference type="CDD" id="cd00201">
    <property type="entry name" value="WW"/>
    <property type="match status" value="1"/>
</dbReference>
<feature type="region of interest" description="Disordered" evidence="6">
    <location>
        <begin position="1040"/>
        <end position="1064"/>
    </location>
</feature>
<accession>L1IPB8</accession>
<protein>
    <recommendedName>
        <fullName evidence="7">WW domain-containing protein</fullName>
    </recommendedName>
</protein>
<dbReference type="GO" id="GO:0007051">
    <property type="term" value="P:spindle organization"/>
    <property type="evidence" value="ECO:0007669"/>
    <property type="project" value="TreeGrafter"/>
</dbReference>
<feature type="region of interest" description="Disordered" evidence="6">
    <location>
        <begin position="1"/>
        <end position="112"/>
    </location>
</feature>
<feature type="compositionally biased region" description="Polar residues" evidence="6">
    <location>
        <begin position="62"/>
        <end position="73"/>
    </location>
</feature>
<feature type="compositionally biased region" description="Basic and acidic residues" evidence="6">
    <location>
        <begin position="647"/>
        <end position="674"/>
    </location>
</feature>
<keyword evidence="10" id="KW-1185">Reference proteome</keyword>
<dbReference type="PANTHER" id="PTHR22706">
    <property type="entry name" value="ASSEMBLY FACTOR FOR SPINDLE MICROTUBULES"/>
    <property type="match status" value="1"/>
</dbReference>
<reference evidence="8 10" key="1">
    <citation type="journal article" date="2012" name="Nature">
        <title>Algal genomes reveal evolutionary mosaicism and the fate of nucleomorphs.</title>
        <authorList>
            <consortium name="DOE Joint Genome Institute"/>
            <person name="Curtis B.A."/>
            <person name="Tanifuji G."/>
            <person name="Burki F."/>
            <person name="Gruber A."/>
            <person name="Irimia M."/>
            <person name="Maruyama S."/>
            <person name="Arias M.C."/>
            <person name="Ball S.G."/>
            <person name="Gile G.H."/>
            <person name="Hirakawa Y."/>
            <person name="Hopkins J.F."/>
            <person name="Kuo A."/>
            <person name="Rensing S.A."/>
            <person name="Schmutz J."/>
            <person name="Symeonidi A."/>
            <person name="Elias M."/>
            <person name="Eveleigh R.J."/>
            <person name="Herman E.K."/>
            <person name="Klute M.J."/>
            <person name="Nakayama T."/>
            <person name="Obornik M."/>
            <person name="Reyes-Prieto A."/>
            <person name="Armbrust E.V."/>
            <person name="Aves S.J."/>
            <person name="Beiko R.G."/>
            <person name="Coutinho P."/>
            <person name="Dacks J.B."/>
            <person name="Durnford D.G."/>
            <person name="Fast N.M."/>
            <person name="Green B.R."/>
            <person name="Grisdale C.J."/>
            <person name="Hempel F."/>
            <person name="Henrissat B."/>
            <person name="Hoppner M.P."/>
            <person name="Ishida K."/>
            <person name="Kim E."/>
            <person name="Koreny L."/>
            <person name="Kroth P.G."/>
            <person name="Liu Y."/>
            <person name="Malik S.B."/>
            <person name="Maier U.G."/>
            <person name="McRose D."/>
            <person name="Mock T."/>
            <person name="Neilson J.A."/>
            <person name="Onodera N.T."/>
            <person name="Poole A.M."/>
            <person name="Pritham E.J."/>
            <person name="Richards T.A."/>
            <person name="Rocap G."/>
            <person name="Roy S.W."/>
            <person name="Sarai C."/>
            <person name="Schaack S."/>
            <person name="Shirato S."/>
            <person name="Slamovits C.H."/>
            <person name="Spencer D.F."/>
            <person name="Suzuki S."/>
            <person name="Worden A.Z."/>
            <person name="Zauner S."/>
            <person name="Barry K."/>
            <person name="Bell C."/>
            <person name="Bharti A.K."/>
            <person name="Crow J.A."/>
            <person name="Grimwood J."/>
            <person name="Kramer R."/>
            <person name="Lindquist E."/>
            <person name="Lucas S."/>
            <person name="Salamov A."/>
            <person name="McFadden G.I."/>
            <person name="Lane C.E."/>
            <person name="Keeling P.J."/>
            <person name="Gray M.W."/>
            <person name="Grigoriev I.V."/>
            <person name="Archibald J.M."/>
        </authorList>
    </citation>
    <scope>NUCLEOTIDE SEQUENCE</scope>
    <source>
        <strain evidence="8 10">CCMP2712</strain>
    </source>
</reference>
<evidence type="ECO:0000313" key="8">
    <source>
        <dbReference type="EMBL" id="EKX37907.1"/>
    </source>
</evidence>
<dbReference type="EnsemblProtists" id="EKX37907">
    <property type="protein sequence ID" value="EKX37907"/>
    <property type="gene ID" value="GUITHDRAFT_115881"/>
</dbReference>
<evidence type="ECO:0000256" key="3">
    <source>
        <dbReference type="ARBA" id="ARBA00022737"/>
    </source>
</evidence>
<dbReference type="Gene3D" id="2.20.70.10">
    <property type="match status" value="1"/>
</dbReference>
<keyword evidence="2" id="KW-0963">Cytoplasm</keyword>
<name>L1IPB8_GUITC</name>
<feature type="compositionally biased region" description="Basic and acidic residues" evidence="6">
    <location>
        <begin position="881"/>
        <end position="900"/>
    </location>
</feature>
<feature type="coiled-coil region" evidence="5">
    <location>
        <begin position="1168"/>
        <end position="1217"/>
    </location>
</feature>
<evidence type="ECO:0000256" key="6">
    <source>
        <dbReference type="SAM" id="MobiDB-lite"/>
    </source>
</evidence>
<feature type="compositionally biased region" description="Basic and acidic residues" evidence="6">
    <location>
        <begin position="351"/>
        <end position="378"/>
    </location>
</feature>
<dbReference type="InterPro" id="IPR036020">
    <property type="entry name" value="WW_dom_sf"/>
</dbReference>
<feature type="compositionally biased region" description="Basic and acidic residues" evidence="6">
    <location>
        <begin position="960"/>
        <end position="978"/>
    </location>
</feature>
<feature type="coiled-coil region" evidence="5">
    <location>
        <begin position="1386"/>
        <end position="1497"/>
    </location>
</feature>
<reference evidence="10" key="2">
    <citation type="submission" date="2012-11" db="EMBL/GenBank/DDBJ databases">
        <authorList>
            <person name="Kuo A."/>
            <person name="Curtis B.A."/>
            <person name="Tanifuji G."/>
            <person name="Burki F."/>
            <person name="Gruber A."/>
            <person name="Irimia M."/>
            <person name="Maruyama S."/>
            <person name="Arias M.C."/>
            <person name="Ball S.G."/>
            <person name="Gile G.H."/>
            <person name="Hirakawa Y."/>
            <person name="Hopkins J.F."/>
            <person name="Rensing S.A."/>
            <person name="Schmutz J."/>
            <person name="Symeonidi A."/>
            <person name="Elias M."/>
            <person name="Eveleigh R.J."/>
            <person name="Herman E.K."/>
            <person name="Klute M.J."/>
            <person name="Nakayama T."/>
            <person name="Obornik M."/>
            <person name="Reyes-Prieto A."/>
            <person name="Armbrust E.V."/>
            <person name="Aves S.J."/>
            <person name="Beiko R.G."/>
            <person name="Coutinho P."/>
            <person name="Dacks J.B."/>
            <person name="Durnford D.G."/>
            <person name="Fast N.M."/>
            <person name="Green B.R."/>
            <person name="Grisdale C."/>
            <person name="Hempe F."/>
            <person name="Henrissat B."/>
            <person name="Hoppner M.P."/>
            <person name="Ishida K.-I."/>
            <person name="Kim E."/>
            <person name="Koreny L."/>
            <person name="Kroth P.G."/>
            <person name="Liu Y."/>
            <person name="Malik S.-B."/>
            <person name="Maier U.G."/>
            <person name="McRose D."/>
            <person name="Mock T."/>
            <person name="Neilson J.A."/>
            <person name="Onodera N.T."/>
            <person name="Poole A.M."/>
            <person name="Pritham E.J."/>
            <person name="Richards T.A."/>
            <person name="Rocap G."/>
            <person name="Roy S.W."/>
            <person name="Sarai C."/>
            <person name="Schaack S."/>
            <person name="Shirato S."/>
            <person name="Slamovits C.H."/>
            <person name="Spencer D.F."/>
            <person name="Suzuki S."/>
            <person name="Worden A.Z."/>
            <person name="Zauner S."/>
            <person name="Barry K."/>
            <person name="Bell C."/>
            <person name="Bharti A.K."/>
            <person name="Crow J.A."/>
            <person name="Grimwood J."/>
            <person name="Kramer R."/>
            <person name="Lindquist E."/>
            <person name="Lucas S."/>
            <person name="Salamov A."/>
            <person name="McFadden G.I."/>
            <person name="Lane C.E."/>
            <person name="Keeling P.J."/>
            <person name="Gray M.W."/>
            <person name="Grigoriev I.V."/>
            <person name="Archibald J.M."/>
        </authorList>
    </citation>
    <scope>NUCLEOTIDE SEQUENCE</scope>
    <source>
        <strain evidence="10">CCMP2712</strain>
    </source>
</reference>
<dbReference type="RefSeq" id="XP_005824887.1">
    <property type="nucleotide sequence ID" value="XM_005824830.1"/>
</dbReference>
<dbReference type="InterPro" id="IPR001202">
    <property type="entry name" value="WW_dom"/>
</dbReference>
<dbReference type="Pfam" id="PF00612">
    <property type="entry name" value="IQ"/>
    <property type="match status" value="5"/>
</dbReference>
<feature type="compositionally biased region" description="Low complexity" evidence="6">
    <location>
        <begin position="749"/>
        <end position="760"/>
    </location>
</feature>
<evidence type="ECO:0000256" key="4">
    <source>
        <dbReference type="ARBA" id="ARBA00022860"/>
    </source>
</evidence>
<dbReference type="EMBL" id="JH993053">
    <property type="protein sequence ID" value="EKX37907.1"/>
    <property type="molecule type" value="Genomic_DNA"/>
</dbReference>
<dbReference type="OMA" id="RAWRDKQ"/>
<dbReference type="PROSITE" id="PS01159">
    <property type="entry name" value="WW_DOMAIN_1"/>
    <property type="match status" value="1"/>
</dbReference>
<feature type="coiled-coil region" evidence="5">
    <location>
        <begin position="1251"/>
        <end position="1332"/>
    </location>
</feature>
<evidence type="ECO:0000259" key="7">
    <source>
        <dbReference type="PROSITE" id="PS50020"/>
    </source>
</evidence>
<dbReference type="PROSITE" id="PS50020">
    <property type="entry name" value="WW_DOMAIN_2"/>
    <property type="match status" value="1"/>
</dbReference>
<feature type="compositionally biased region" description="Low complexity" evidence="6">
    <location>
        <begin position="1044"/>
        <end position="1056"/>
    </location>
</feature>
<keyword evidence="3" id="KW-0677">Repeat</keyword>
<feature type="compositionally biased region" description="Low complexity" evidence="6">
    <location>
        <begin position="675"/>
        <end position="691"/>
    </location>
</feature>
<dbReference type="PaxDb" id="55529-EKX37907"/>
<feature type="compositionally biased region" description="Low complexity" evidence="6">
    <location>
        <begin position="817"/>
        <end position="829"/>
    </location>
</feature>
<feature type="region of interest" description="Disordered" evidence="6">
    <location>
        <begin position="646"/>
        <end position="919"/>
    </location>
</feature>
<dbReference type="SMART" id="SM00015">
    <property type="entry name" value="IQ"/>
    <property type="match status" value="6"/>
</dbReference>
<feature type="region of interest" description="Disordered" evidence="6">
    <location>
        <begin position="345"/>
        <end position="402"/>
    </location>
</feature>
<dbReference type="SUPFAM" id="SSF51045">
    <property type="entry name" value="WW domain"/>
    <property type="match status" value="1"/>
</dbReference>
<dbReference type="GO" id="GO:0000278">
    <property type="term" value="P:mitotic cell cycle"/>
    <property type="evidence" value="ECO:0007669"/>
    <property type="project" value="TreeGrafter"/>
</dbReference>
<feature type="compositionally biased region" description="Basic residues" evidence="6">
    <location>
        <begin position="85"/>
        <end position="101"/>
    </location>
</feature>
<dbReference type="Gene3D" id="1.20.5.190">
    <property type="match status" value="2"/>
</dbReference>
<proteinExistence type="predicted"/>
<feature type="region of interest" description="Disordered" evidence="6">
    <location>
        <begin position="949"/>
        <end position="980"/>
    </location>
</feature>
<evidence type="ECO:0000313" key="9">
    <source>
        <dbReference type="EnsemblProtists" id="EKX37907"/>
    </source>
</evidence>
<dbReference type="GO" id="GO:0000922">
    <property type="term" value="C:spindle pole"/>
    <property type="evidence" value="ECO:0007669"/>
    <property type="project" value="TreeGrafter"/>
</dbReference>
<dbReference type="InterPro" id="IPR051185">
    <property type="entry name" value="ASPM"/>
</dbReference>
<evidence type="ECO:0000256" key="5">
    <source>
        <dbReference type="SAM" id="Coils"/>
    </source>
</evidence>
<keyword evidence="4" id="KW-0112">Calmodulin-binding</keyword>
<dbReference type="PANTHER" id="PTHR22706:SF1">
    <property type="entry name" value="ASSEMBLY FACTOR FOR SPINDLE MICROTUBULES"/>
    <property type="match status" value="1"/>
</dbReference>
<dbReference type="GO" id="GO:0051295">
    <property type="term" value="P:establishment of meiotic spindle localization"/>
    <property type="evidence" value="ECO:0007669"/>
    <property type="project" value="TreeGrafter"/>
</dbReference>
<dbReference type="HOGENOM" id="CLU_245894_0_0_1"/>
<dbReference type="SMART" id="SM00456">
    <property type="entry name" value="WW"/>
    <property type="match status" value="1"/>
</dbReference>
<dbReference type="OrthoDB" id="191651at2759"/>
<dbReference type="GO" id="GO:0005737">
    <property type="term" value="C:cytoplasm"/>
    <property type="evidence" value="ECO:0007669"/>
    <property type="project" value="UniProtKB-SubCell"/>
</dbReference>
<dbReference type="KEGG" id="gtt:GUITHDRAFT_115881"/>
<evidence type="ECO:0000256" key="1">
    <source>
        <dbReference type="ARBA" id="ARBA00004496"/>
    </source>
</evidence>
<dbReference type="GO" id="GO:0005516">
    <property type="term" value="F:calmodulin binding"/>
    <property type="evidence" value="ECO:0007669"/>
    <property type="project" value="UniProtKB-KW"/>
</dbReference>
<dbReference type="GeneID" id="17294671"/>
<organism evidence="8">
    <name type="scientific">Guillardia theta (strain CCMP2712)</name>
    <name type="common">Cryptophyte</name>
    <dbReference type="NCBI Taxonomy" id="905079"/>
    <lineage>
        <taxon>Eukaryota</taxon>
        <taxon>Cryptophyceae</taxon>
        <taxon>Pyrenomonadales</taxon>
        <taxon>Geminigeraceae</taxon>
        <taxon>Guillardia</taxon>
    </lineage>
</organism>
<dbReference type="PROSITE" id="PS50096">
    <property type="entry name" value="IQ"/>
    <property type="match status" value="5"/>
</dbReference>
<gene>
    <name evidence="8" type="ORF">GUITHDRAFT_115881</name>
</gene>
<keyword evidence="5" id="KW-0175">Coiled coil</keyword>
<sequence length="1562" mass="173636">MEHAMKADDGNADSEISLEQEGRKKGATNNQAAKDLSPGGEDNFPNEIQAADAPQTDEAEQEASNNLSESIDSARSGRIGVRQTPARKKVPGTTGTKKHKASKTESKKQVSKARFFPDIKSSTSLSDQRDSVRSIARQIGAMTNARAKELAQIQTTLGNFQDPKIRRAENVLFEAIEKRATRIDKLCSKMEEMQEVFNRPRSKGKTVDLDLLHYEESLIINQIKDISKELTGILPLASALAEMNKQISDGTAREFNPDLKKTLIQGLKRYKLNSVLSVLQSVIDFFQLRDADYDFQSRIISGPRNTQGKKGFQTFRSHHTPEVMMISSNPDSNAHLGDWSSSPIAFNSQDETDHTSFVKQNLARERSKKQKTDREEMSARLPNSQYISSSSVPNPPSKSAESTRINAMKVKYACLLQGYARKLIVRLTNARDVVERVNFTRRKVQLTEDQAAAKIQNWLRGILLRTFRIPIVHDKSTLLSLLTNALFDKQRLSTNSDDDEQNAALAKANLAYTISTIEAENERSAEMLQRIETLRETTQGNLAAPATKKQEIATARPKEVEGGTSRELEFWSSHLKPKRIDPELSPDVNTFNDISLQEVNLTRHATRCRQKIDENVKKKYFTYDGAAAKIQSMFRGHIVRKNILPKRRVERERQTQKRETTTAGNDKAKAEVAAKAKPQAEAGKGSAGAAKDITDEEKAAVKIQSRVRGYQTRRQPGQVAKQGAGAGAAAGAGTSQKVVGGAEKAKPQAEAGKGSAGAAKDITDEEKAAVKIQSRVRGYQTRRQPGQVAKQGAGAGAAAGAGTSQKVVGGAEKAKPQAEAGKGAAGAAKDITDEEKAAVKIQSRVRGYQTRRQPGQVAKQGAGAGAAAGAGTSQKVVGGAEKAKPQAEAGKDKAKAEAAAKAKPQAEAGKGAAGAAKDITDEEKAAVKIQSRVRGYQTRQKDVNVRMLDKSESVDVNSSVEERKEIETSKPPSRRSDRLATPMDDWNFKFSLQLMKEFVFLVERVREYQVESICELFGGRSDSTPSELVSCLLAEKSTEEKGSSSRVNSTPPSSSSQRHQNVADTDTWSKVIEMLKAINSRISSAIEKFLGTAEEDGGRSKRLLDEVRESLKALDSCKPVEISLLLHLLRKVDERQPTEVEESTVKSVGQSSSRRGKVVDDDTIDDTIAKITQLLENSMNQVMEAKEKAVMDAVRINEELKQKLEEIDQDRSLRDQEEKATILATEDIVQSGKNMASIMRTEASQMFQKAKLDLERNRAFWENEIAKATKQCTEEKERIDKEMKESIRLARKNEQDAEAKMKHAKRKLAIARDEHEKLMEAESAQLQNLLAEADQLGSVETPDSQEKAEKLRLRATTMQLDLKKKAMQFNHENEASRQQPGEIEISMSLAKLASEAREEIDKIKKQAEAKIAVEEQKLKIKRHEKKMHRTRANEKIIMKALEIEQQVMQEAKSAKQQAELSREIQEETDSRAREALVAEARQKLNELSVAERKVQEEYINLKTVLKHCQECKAWRKISSKDGRIYWWNKRTNETTWKIPKSVRVFVKAQEFLEDPQQAIKLD</sequence>
<feature type="compositionally biased region" description="Low complexity" evidence="6">
    <location>
        <begin position="901"/>
        <end position="917"/>
    </location>
</feature>
<dbReference type="InterPro" id="IPR000048">
    <property type="entry name" value="IQ_motif_EF-hand-BS"/>
</dbReference>
<dbReference type="Proteomes" id="UP000011087">
    <property type="component" value="Unassembled WGS sequence"/>
</dbReference>
<evidence type="ECO:0000313" key="10">
    <source>
        <dbReference type="Proteomes" id="UP000011087"/>
    </source>
</evidence>
<evidence type="ECO:0000256" key="2">
    <source>
        <dbReference type="ARBA" id="ARBA00022490"/>
    </source>
</evidence>
<comment type="subcellular location">
    <subcellularLocation>
        <location evidence="1">Cytoplasm</location>
    </subcellularLocation>
</comment>
<reference evidence="9" key="3">
    <citation type="submission" date="2016-03" db="UniProtKB">
        <authorList>
            <consortium name="EnsemblProtists"/>
        </authorList>
    </citation>
    <scope>IDENTIFICATION</scope>
</reference>
<feature type="domain" description="WW" evidence="7">
    <location>
        <begin position="1514"/>
        <end position="1541"/>
    </location>
</feature>